<keyword evidence="3" id="KW-1185">Reference proteome</keyword>
<evidence type="ECO:0000256" key="1">
    <source>
        <dbReference type="SAM" id="MobiDB-lite"/>
    </source>
</evidence>
<protein>
    <submittedName>
        <fullName evidence="2">Putative Zn-binding protein involved in type VI secretion</fullName>
    </submittedName>
</protein>
<dbReference type="AlphaFoldDB" id="A0A4R3YQ55"/>
<sequence length="213" mass="23232">MSRPIVVVGDITTHGGRVISGCPVARLYGLAVARIGDKVICDACGTIASIVETGLPSIGDEPRFAVHGDRTSCGAWVMSSLWRYSYPADVIRPRARSMACIAERRLQGAAALPPVLRFRVSHAVSGLPVPDTSYVVPRSEGGEDWRYTDAYGLTDPVTMACPDAPPVYFEFGLPAERRLELVAIDFVPEELPPPAPQRRRRGRPRRDVIPRSP</sequence>
<accession>A0A4R3YQ55</accession>
<reference evidence="2 3" key="1">
    <citation type="submission" date="2019-03" db="EMBL/GenBank/DDBJ databases">
        <title>Above-ground endophytic microbial communities from plants in different locations in the United States.</title>
        <authorList>
            <person name="Frank C."/>
        </authorList>
    </citation>
    <scope>NUCLEOTIDE SEQUENCE [LARGE SCALE GENOMIC DNA]</scope>
    <source>
        <strain evidence="2 3">LP_13_YM</strain>
    </source>
</reference>
<dbReference type="Proteomes" id="UP000295645">
    <property type="component" value="Unassembled WGS sequence"/>
</dbReference>
<dbReference type="EMBL" id="SMCS01000003">
    <property type="protein sequence ID" value="TCV94540.1"/>
    <property type="molecule type" value="Genomic_DNA"/>
</dbReference>
<dbReference type="CDD" id="cd14744">
    <property type="entry name" value="PAAR_CT_2"/>
    <property type="match status" value="1"/>
</dbReference>
<gene>
    <name evidence="2" type="ORF">EC912_10323</name>
</gene>
<organism evidence="2 3">
    <name type="scientific">Luteibacter rhizovicinus</name>
    <dbReference type="NCBI Taxonomy" id="242606"/>
    <lineage>
        <taxon>Bacteria</taxon>
        <taxon>Pseudomonadati</taxon>
        <taxon>Pseudomonadota</taxon>
        <taxon>Gammaproteobacteria</taxon>
        <taxon>Lysobacterales</taxon>
        <taxon>Rhodanobacteraceae</taxon>
        <taxon>Luteibacter</taxon>
    </lineage>
</organism>
<feature type="region of interest" description="Disordered" evidence="1">
    <location>
        <begin position="190"/>
        <end position="213"/>
    </location>
</feature>
<dbReference type="RefSeq" id="WP_207906804.1">
    <property type="nucleotide sequence ID" value="NZ_SMCS01000003.1"/>
</dbReference>
<name>A0A4R3YQ55_9GAMM</name>
<comment type="caution">
    <text evidence="2">The sequence shown here is derived from an EMBL/GenBank/DDBJ whole genome shotgun (WGS) entry which is preliminary data.</text>
</comment>
<evidence type="ECO:0000313" key="3">
    <source>
        <dbReference type="Proteomes" id="UP000295645"/>
    </source>
</evidence>
<dbReference type="Pfam" id="PF05488">
    <property type="entry name" value="PAAR_motif"/>
    <property type="match status" value="1"/>
</dbReference>
<dbReference type="InterPro" id="IPR008727">
    <property type="entry name" value="PAAR_motif"/>
</dbReference>
<evidence type="ECO:0000313" key="2">
    <source>
        <dbReference type="EMBL" id="TCV94540.1"/>
    </source>
</evidence>
<proteinExistence type="predicted"/>